<dbReference type="InterPro" id="IPR001830">
    <property type="entry name" value="Glyco_trans_20"/>
</dbReference>
<dbReference type="Gene3D" id="3.40.50.1000">
    <property type="entry name" value="HAD superfamily/HAD-like"/>
    <property type="match status" value="1"/>
</dbReference>
<dbReference type="InterPro" id="IPR003337">
    <property type="entry name" value="Trehalose_PPase"/>
</dbReference>
<evidence type="ECO:0000256" key="2">
    <source>
        <dbReference type="ARBA" id="ARBA00006330"/>
    </source>
</evidence>
<dbReference type="NCBIfam" id="TIGR00685">
    <property type="entry name" value="T6PP"/>
    <property type="match status" value="1"/>
</dbReference>
<dbReference type="InterPro" id="IPR006379">
    <property type="entry name" value="HAD-SF_hydro_IIB"/>
</dbReference>
<feature type="compositionally biased region" description="Basic and acidic residues" evidence="3">
    <location>
        <begin position="171"/>
        <end position="180"/>
    </location>
</feature>
<dbReference type="Proteomes" id="UP001447188">
    <property type="component" value="Unassembled WGS sequence"/>
</dbReference>
<gene>
    <name evidence="4" type="primary">TPS3</name>
    <name evidence="4" type="ORF">Q9L58_007557</name>
</gene>
<dbReference type="SUPFAM" id="SSF56784">
    <property type="entry name" value="HAD-like"/>
    <property type="match status" value="1"/>
</dbReference>
<proteinExistence type="inferred from homology"/>
<reference evidence="4 5" key="1">
    <citation type="submission" date="2024-02" db="EMBL/GenBank/DDBJ databases">
        <title>Discinaceae phylogenomics.</title>
        <authorList>
            <person name="Dirks A.C."/>
            <person name="James T.Y."/>
        </authorList>
    </citation>
    <scope>NUCLEOTIDE SEQUENCE [LARGE SCALE GENOMIC DNA]</scope>
    <source>
        <strain evidence="4 5">ACD0624</strain>
    </source>
</reference>
<evidence type="ECO:0000256" key="1">
    <source>
        <dbReference type="ARBA" id="ARBA00005409"/>
    </source>
</evidence>
<accession>A0ABR3GC69</accession>
<evidence type="ECO:0000256" key="3">
    <source>
        <dbReference type="SAM" id="MobiDB-lite"/>
    </source>
</evidence>
<sequence length="923" mass="103121">MTTFVASLHLPYTVHFDNGSDTPSYRSPYGSPTHARDRPSVAKSPPRMQLATVRVDPPRSFEAPSPIPNLLQTLGRSLSSVNTNEPTPPLTPTAAGSPTGEELFFKLAHSENPPLGSPSEPSFTRKLNQPKPRPTVRPGLPSSGDSEEGQGPGDGYFALPPAPTRYREKRRSSASERPFKGKSWHIEKTDQGNGGLKNAVEAAIAEGTLDDKTWVGTLGFPTDGLDDSMKVAIEGRLREDCDSIVAFPSDKDFDGHYNHYCKEILWPVFHYQIPDHPKSKAFLDHSWKYFEAVNRSVADVIIKDYKRGDTVWVHDYHLLLVPVMVREALPDAKIGFFLHVAFPSSEIFRCLAHRKQLLEGMLGSTLIGFQTEEYARHFLQTCSRLLCVEARNDGVQLDNRFINIAICPIGIDPVQLDEKRKEEKVQVWLEALKTRYAGKKLLVARDKLDGVRGVRQKLLAFELFLKKHPEWVGNVVLIQVALTTTSIVELQSTVIDIVTRINCAYSTLDYQPVVYLHQDISYYQYLALLTIADGLVVTSLRDGMNLTSHEYVYCQDQKHAPLILSEFTGSASIFNGADISVNPWDHSKCANALYLALTMSEEEKKQRWEKLYGAVMHHTAAYWFSTFLEELDRTWTEQQKCGSTTIPRLSTKALVDAYETSEKRLFLLDYEGTLASWGSPTSIILAGPQRTLDVLHDLSQDENNVVYIMSSRTPEELERLFHRVPDIGIIAESGCFIRHPQGIEWTRVADEELPWKKSVREILEYYVERTPGTFVEERNCSFIWHHEESEDPILAARQAGECCNHVNDSCENYRVHAVPTGEAVLVESQDWTKATAAKMVAEKIVGNGGSPVDFLMVVGDGRDDEPVFSWANDLETSGEVKNVTTVKVGTKNTQANATVTGVAGVIAALQKLATTIPPTSTTV</sequence>
<dbReference type="PANTHER" id="PTHR10788">
    <property type="entry name" value="TREHALOSE-6-PHOSPHATE SYNTHASE"/>
    <property type="match status" value="1"/>
</dbReference>
<dbReference type="Gene3D" id="3.40.50.2000">
    <property type="entry name" value="Glycogen Phosphorylase B"/>
    <property type="match status" value="2"/>
</dbReference>
<dbReference type="Pfam" id="PF02358">
    <property type="entry name" value="Trehalose_PPase"/>
    <property type="match status" value="1"/>
</dbReference>
<dbReference type="InterPro" id="IPR036412">
    <property type="entry name" value="HAD-like_sf"/>
</dbReference>
<comment type="similarity">
    <text evidence="1">In the N-terminal section; belongs to the glycosyltransferase 20 family.</text>
</comment>
<evidence type="ECO:0000313" key="5">
    <source>
        <dbReference type="Proteomes" id="UP001447188"/>
    </source>
</evidence>
<keyword evidence="5" id="KW-1185">Reference proteome</keyword>
<dbReference type="SUPFAM" id="SSF53756">
    <property type="entry name" value="UDP-Glycosyltransferase/glycogen phosphorylase"/>
    <property type="match status" value="1"/>
</dbReference>
<feature type="region of interest" description="Disordered" evidence="3">
    <location>
        <begin position="109"/>
        <end position="180"/>
    </location>
</feature>
<evidence type="ECO:0000313" key="4">
    <source>
        <dbReference type="EMBL" id="KAL0633525.1"/>
    </source>
</evidence>
<dbReference type="EMBL" id="JBBBZM010000122">
    <property type="protein sequence ID" value="KAL0633525.1"/>
    <property type="molecule type" value="Genomic_DNA"/>
</dbReference>
<dbReference type="Gene3D" id="3.30.70.1020">
    <property type="entry name" value="Trehalose-6-phosphate phosphatase related protein, domain 2"/>
    <property type="match status" value="1"/>
</dbReference>
<dbReference type="CDD" id="cd03788">
    <property type="entry name" value="GT20_TPS"/>
    <property type="match status" value="1"/>
</dbReference>
<feature type="region of interest" description="Disordered" evidence="3">
    <location>
        <begin position="79"/>
        <end position="98"/>
    </location>
</feature>
<name>A0ABR3GC69_9PEZI</name>
<feature type="region of interest" description="Disordered" evidence="3">
    <location>
        <begin position="16"/>
        <end position="71"/>
    </location>
</feature>
<comment type="caution">
    <text evidence="4">The sequence shown here is derived from an EMBL/GenBank/DDBJ whole genome shotgun (WGS) entry which is preliminary data.</text>
</comment>
<comment type="similarity">
    <text evidence="2">In the C-terminal section; belongs to the trehalose phosphatase family.</text>
</comment>
<organism evidence="4 5">
    <name type="scientific">Discina gigas</name>
    <dbReference type="NCBI Taxonomy" id="1032678"/>
    <lineage>
        <taxon>Eukaryota</taxon>
        <taxon>Fungi</taxon>
        <taxon>Dikarya</taxon>
        <taxon>Ascomycota</taxon>
        <taxon>Pezizomycotina</taxon>
        <taxon>Pezizomycetes</taxon>
        <taxon>Pezizales</taxon>
        <taxon>Discinaceae</taxon>
        <taxon>Discina</taxon>
    </lineage>
</organism>
<dbReference type="Pfam" id="PF00982">
    <property type="entry name" value="Glyco_transf_20"/>
    <property type="match status" value="1"/>
</dbReference>
<dbReference type="NCBIfam" id="TIGR01484">
    <property type="entry name" value="HAD-SF-IIB"/>
    <property type="match status" value="1"/>
</dbReference>
<protein>
    <submittedName>
        <fullName evidence="4">Trehalose-6-P synthase/phosphatase complex subunit</fullName>
    </submittedName>
</protein>
<dbReference type="InterPro" id="IPR023214">
    <property type="entry name" value="HAD_sf"/>
</dbReference>
<dbReference type="PANTHER" id="PTHR10788:SF15">
    <property type="entry name" value="TREHALOSE SYNTHASE COMPLEX REGULATORY SUBUNIT TPS3-RELATED"/>
    <property type="match status" value="1"/>
</dbReference>